<dbReference type="CDD" id="cd00063">
    <property type="entry name" value="FN3"/>
    <property type="match status" value="1"/>
</dbReference>
<evidence type="ECO:0000259" key="2">
    <source>
        <dbReference type="PROSITE" id="PS50853"/>
    </source>
</evidence>
<keyword evidence="4" id="KW-1185">Reference proteome</keyword>
<dbReference type="SUPFAM" id="SSF49265">
    <property type="entry name" value="Fibronectin type III"/>
    <property type="match status" value="1"/>
</dbReference>
<gene>
    <name evidence="3" type="ORF">BTO13_12025</name>
</gene>
<dbReference type="RefSeq" id="WP_105047054.1">
    <property type="nucleotide sequence ID" value="NZ_CP150662.1"/>
</dbReference>
<accession>A0A2S7WE52</accession>
<dbReference type="InterPro" id="IPR013783">
    <property type="entry name" value="Ig-like_fold"/>
</dbReference>
<proteinExistence type="predicted"/>
<dbReference type="InterPro" id="IPR045474">
    <property type="entry name" value="GEVED"/>
</dbReference>
<feature type="domain" description="Fibronectin type-III" evidence="2">
    <location>
        <begin position="765"/>
        <end position="854"/>
    </location>
</feature>
<reference evidence="3 4" key="1">
    <citation type="submission" date="2016-12" db="EMBL/GenBank/DDBJ databases">
        <title>Trade-off between light-utilization and light-protection in marine flavobacteria.</title>
        <authorList>
            <person name="Kumagai Y."/>
            <person name="Yoshizawa S."/>
            <person name="Kogure K."/>
            <person name="Iwasaki W."/>
        </authorList>
    </citation>
    <scope>NUCLEOTIDE SEQUENCE [LARGE SCALE GENOMIC DNA]</scope>
    <source>
        <strain evidence="3 4">KCTC 22729</strain>
    </source>
</reference>
<comment type="caution">
    <text evidence="3">The sequence shown here is derived from an EMBL/GenBank/DDBJ whole genome shotgun (WGS) entry which is preliminary data.</text>
</comment>
<protein>
    <recommendedName>
        <fullName evidence="2">Fibronectin type-III domain-containing protein</fullName>
    </recommendedName>
</protein>
<evidence type="ECO:0000256" key="1">
    <source>
        <dbReference type="ARBA" id="ARBA00022729"/>
    </source>
</evidence>
<dbReference type="GO" id="GO:0008237">
    <property type="term" value="F:metallopeptidase activity"/>
    <property type="evidence" value="ECO:0007669"/>
    <property type="project" value="InterPro"/>
</dbReference>
<dbReference type="InterPro" id="IPR003961">
    <property type="entry name" value="FN3_dom"/>
</dbReference>
<name>A0A2S7WE52_9FLAO</name>
<dbReference type="InterPro" id="IPR036116">
    <property type="entry name" value="FN3_sf"/>
</dbReference>
<dbReference type="Pfam" id="PF13583">
    <property type="entry name" value="Reprolysin_4"/>
    <property type="match status" value="1"/>
</dbReference>
<dbReference type="NCBIfam" id="TIGR04183">
    <property type="entry name" value="Por_Secre_tail"/>
    <property type="match status" value="1"/>
</dbReference>
<dbReference type="Pfam" id="PF20009">
    <property type="entry name" value="GEVED"/>
    <property type="match status" value="1"/>
</dbReference>
<evidence type="ECO:0000313" key="4">
    <source>
        <dbReference type="Proteomes" id="UP000237608"/>
    </source>
</evidence>
<dbReference type="Gene3D" id="3.40.390.10">
    <property type="entry name" value="Collagenase (Catalytic Domain)"/>
    <property type="match status" value="1"/>
</dbReference>
<dbReference type="AlphaFoldDB" id="A0A2S7WE52"/>
<dbReference type="OrthoDB" id="9792152at2"/>
<sequence length="1099" mass="119208">MRFKHSYFPLAITLFFAHSIHSQKFWNALQKLEYVPSSQQVYQKDNFPKAYKIVQFDIDFFKKSIGVKAKSAQQIIELPDATGKMKRFSIIETSNFEPALQQKFPEIKSFSAQGIDDKTSVAKISLGTDGFHAVIFSATQETLYIDPYTKDNKSYLVYKRSSLSPEDENFTCLVEETVSKTPFSYATSAKTPNDGKLRTYRLALVCSGEYADFHLSASQQNIPSTATDQVKKAAVLSAMNTSMTRVNGIFEKDLSVKMVLVANNDQLIFLDKDTDGITDGNPNTMINEVQTKCDNIIGNANYDIGHIFSVGGDGLAGLGVVCRTGQKGRGVTGRASPVGDAYDIDFVIHEMGHQFGANHTQNNNCNRVNSASVEPGSASTIMGYAGICAPNVQNQSDDYFHAVSIAEMWNIISTTGNCAVLTNTNNAAPTANAGADYSIPKSTPFKLTGIATDANGLQSLTYNWEQLDNEVGFMPPSDTNAVGPMFRSLPSKTSPIRFFPDISTVIAGNGSTGSTWERIPSVARELNFSFTVRDNNAGGAGLARDDVKVTVVDATPFSVTSQNAFVSYNTGTNQTITWNKGTTDGPSINCQTVNIKLSTDGGLTFPIVLKSNTPNDGSEIITIPDNATRSARIMVEAADNIFYNINTTNFEIISTVPTFVMTAGNGTQSACNTGNPSVNFTLNIDFVNGFSETVSLSATGQPSGSTVSFNPTTINADGNLVMTVTNLNGVPAQDYTITISGNSNTINKTLEVTLKITSAIFGKTTLSVPQNNATEVPLSQQLQWVADTNATSYDVQIATDVTFTNIVSSGNVTTNSYTSTNLSGITTYFWRIKPKNSCGEGTFSNSFSFTTINPAYCTSTFTDEVGGKEFISNVTFNTINNNSGNNTSGGYENFTAISTNVKRGDTHPISVTLDPDGFQDHVYVFIDWNQDFVFDNATERYSLGTIVGAIGTATGSITVPNDARFGATRMRVIIEYDDPDDGHGEGACDADHLTEWGETEDYTVVVDNTASIQVVAFSNFNLYPNPTKGAFQVQFDALASNKVFIQLFDIRGRFIGEKSFENASSYFSKNIQFENLSSGLYLVIIKNGTKQTTKKLMVE</sequence>
<dbReference type="PANTHER" id="PTHR11905">
    <property type="entry name" value="ADAM A DISINTEGRIN AND METALLOPROTEASE DOMAIN"/>
    <property type="match status" value="1"/>
</dbReference>
<evidence type="ECO:0000313" key="3">
    <source>
        <dbReference type="EMBL" id="PQJ75905.1"/>
    </source>
</evidence>
<organism evidence="3 4">
    <name type="scientific">Polaribacter gangjinensis</name>
    <dbReference type="NCBI Taxonomy" id="574710"/>
    <lineage>
        <taxon>Bacteria</taxon>
        <taxon>Pseudomonadati</taxon>
        <taxon>Bacteroidota</taxon>
        <taxon>Flavobacteriia</taxon>
        <taxon>Flavobacteriales</taxon>
        <taxon>Flavobacteriaceae</taxon>
    </lineage>
</organism>
<dbReference type="PANTHER" id="PTHR11905:SF159">
    <property type="entry name" value="ADAM METALLOPROTEASE"/>
    <property type="match status" value="1"/>
</dbReference>
<dbReference type="PROSITE" id="PS50853">
    <property type="entry name" value="FN3"/>
    <property type="match status" value="1"/>
</dbReference>
<dbReference type="SUPFAM" id="SSF55486">
    <property type="entry name" value="Metalloproteases ('zincins'), catalytic domain"/>
    <property type="match status" value="1"/>
</dbReference>
<keyword evidence="1" id="KW-0732">Signal</keyword>
<dbReference type="InterPro" id="IPR026444">
    <property type="entry name" value="Secre_tail"/>
</dbReference>
<dbReference type="Proteomes" id="UP000237608">
    <property type="component" value="Unassembled WGS sequence"/>
</dbReference>
<dbReference type="Gene3D" id="2.60.40.10">
    <property type="entry name" value="Immunoglobulins"/>
    <property type="match status" value="2"/>
</dbReference>
<dbReference type="InterPro" id="IPR024079">
    <property type="entry name" value="MetalloPept_cat_dom_sf"/>
</dbReference>
<dbReference type="EMBL" id="MSCL01000001">
    <property type="protein sequence ID" value="PQJ75905.1"/>
    <property type="molecule type" value="Genomic_DNA"/>
</dbReference>
<dbReference type="Pfam" id="PF18962">
    <property type="entry name" value="Por_Secre_tail"/>
    <property type="match status" value="1"/>
</dbReference>